<dbReference type="STRING" id="35608.A0A2U1KHL1"/>
<comment type="caution">
    <text evidence="1">The sequence shown here is derived from an EMBL/GenBank/DDBJ whole genome shotgun (WGS) entry which is preliminary data.</text>
</comment>
<evidence type="ECO:0000313" key="2">
    <source>
        <dbReference type="Proteomes" id="UP000245207"/>
    </source>
</evidence>
<organism evidence="1 2">
    <name type="scientific">Artemisia annua</name>
    <name type="common">Sweet wormwood</name>
    <dbReference type="NCBI Taxonomy" id="35608"/>
    <lineage>
        <taxon>Eukaryota</taxon>
        <taxon>Viridiplantae</taxon>
        <taxon>Streptophyta</taxon>
        <taxon>Embryophyta</taxon>
        <taxon>Tracheophyta</taxon>
        <taxon>Spermatophyta</taxon>
        <taxon>Magnoliopsida</taxon>
        <taxon>eudicotyledons</taxon>
        <taxon>Gunneridae</taxon>
        <taxon>Pentapetalae</taxon>
        <taxon>asterids</taxon>
        <taxon>campanulids</taxon>
        <taxon>Asterales</taxon>
        <taxon>Asteraceae</taxon>
        <taxon>Asteroideae</taxon>
        <taxon>Anthemideae</taxon>
        <taxon>Artemisiinae</taxon>
        <taxon>Artemisia</taxon>
    </lineage>
</organism>
<dbReference type="GO" id="GO:0043328">
    <property type="term" value="P:protein transport to vacuole involved in ubiquitin-dependent protein catabolic process via the multivesicular body sorting pathway"/>
    <property type="evidence" value="ECO:0007669"/>
    <property type="project" value="TreeGrafter"/>
</dbReference>
<dbReference type="AlphaFoldDB" id="A0A2U1KHL1"/>
<proteinExistence type="predicted"/>
<name>A0A2U1KHL1_ARTAN</name>
<keyword evidence="2" id="KW-1185">Reference proteome</keyword>
<reference evidence="1 2" key="1">
    <citation type="journal article" date="2018" name="Mol. Plant">
        <title>The genome of Artemisia annua provides insight into the evolution of Asteraceae family and artemisinin biosynthesis.</title>
        <authorList>
            <person name="Shen Q."/>
            <person name="Zhang L."/>
            <person name="Liao Z."/>
            <person name="Wang S."/>
            <person name="Yan T."/>
            <person name="Shi P."/>
            <person name="Liu M."/>
            <person name="Fu X."/>
            <person name="Pan Q."/>
            <person name="Wang Y."/>
            <person name="Lv Z."/>
            <person name="Lu X."/>
            <person name="Zhang F."/>
            <person name="Jiang W."/>
            <person name="Ma Y."/>
            <person name="Chen M."/>
            <person name="Hao X."/>
            <person name="Li L."/>
            <person name="Tang Y."/>
            <person name="Lv G."/>
            <person name="Zhou Y."/>
            <person name="Sun X."/>
            <person name="Brodelius P.E."/>
            <person name="Rose J.K.C."/>
            <person name="Tang K."/>
        </authorList>
    </citation>
    <scope>NUCLEOTIDE SEQUENCE [LARGE SCALE GENOMIC DNA]</scope>
    <source>
        <strain evidence="2">cv. Huhao1</strain>
        <tissue evidence="1">Leaf</tissue>
    </source>
</reference>
<dbReference type="OrthoDB" id="1931916at2759"/>
<dbReference type="PANTHER" id="PTHR23030:SF30">
    <property type="entry name" value="TYROSINE-PROTEIN PHOSPHATASE NON-RECEPTOR TYPE 23"/>
    <property type="match status" value="1"/>
</dbReference>
<dbReference type="EMBL" id="PKPP01018763">
    <property type="protein sequence ID" value="PWA36113.1"/>
    <property type="molecule type" value="Genomic_DNA"/>
</dbReference>
<protein>
    <submittedName>
        <fullName evidence="1">ALIX V-shaped domain-containing protein</fullName>
    </submittedName>
</protein>
<dbReference type="GO" id="GO:0005768">
    <property type="term" value="C:endosome"/>
    <property type="evidence" value="ECO:0007669"/>
    <property type="project" value="TreeGrafter"/>
</dbReference>
<accession>A0A2U1KHL1</accession>
<dbReference type="PANTHER" id="PTHR23030">
    <property type="entry name" value="PCD6 INTERACTING PROTEIN-RELATED"/>
    <property type="match status" value="1"/>
</dbReference>
<gene>
    <name evidence="1" type="ORF">CTI12_AA601900</name>
</gene>
<dbReference type="Proteomes" id="UP000245207">
    <property type="component" value="Unassembled WGS sequence"/>
</dbReference>
<sequence>MFASIIPDSSAKALSKYTEMVDDIIRTQAEKLQQGSELARVTQKDMVLLDSILDLEGHSVLPTPLWEYMEAVQISVGPAGLDGELQQLRDLRRVVITYKIISNRDFKITLSRSTPSFKGNAIRGRLKKLLLILDCSQIRALEASSHKPKL</sequence>
<evidence type="ECO:0000313" key="1">
    <source>
        <dbReference type="EMBL" id="PWA36113.1"/>
    </source>
</evidence>